<feature type="compositionally biased region" description="Basic and acidic residues" evidence="1">
    <location>
        <begin position="21"/>
        <end position="30"/>
    </location>
</feature>
<dbReference type="AlphaFoldDB" id="A0A4D6KQD6"/>
<organism evidence="2 3">
    <name type="scientific">Vigna unguiculata</name>
    <name type="common">Cowpea</name>
    <dbReference type="NCBI Taxonomy" id="3917"/>
    <lineage>
        <taxon>Eukaryota</taxon>
        <taxon>Viridiplantae</taxon>
        <taxon>Streptophyta</taxon>
        <taxon>Embryophyta</taxon>
        <taxon>Tracheophyta</taxon>
        <taxon>Spermatophyta</taxon>
        <taxon>Magnoliopsida</taxon>
        <taxon>eudicotyledons</taxon>
        <taxon>Gunneridae</taxon>
        <taxon>Pentapetalae</taxon>
        <taxon>rosids</taxon>
        <taxon>fabids</taxon>
        <taxon>Fabales</taxon>
        <taxon>Fabaceae</taxon>
        <taxon>Papilionoideae</taxon>
        <taxon>50 kb inversion clade</taxon>
        <taxon>NPAAA clade</taxon>
        <taxon>indigoferoid/millettioid clade</taxon>
        <taxon>Phaseoleae</taxon>
        <taxon>Vigna</taxon>
    </lineage>
</organism>
<evidence type="ECO:0000256" key="1">
    <source>
        <dbReference type="SAM" id="MobiDB-lite"/>
    </source>
</evidence>
<dbReference type="Proteomes" id="UP000501690">
    <property type="component" value="Linkage Group LG1"/>
</dbReference>
<feature type="region of interest" description="Disordered" evidence="1">
    <location>
        <begin position="15"/>
        <end position="40"/>
    </location>
</feature>
<evidence type="ECO:0000313" key="2">
    <source>
        <dbReference type="EMBL" id="QCD78723.1"/>
    </source>
</evidence>
<protein>
    <submittedName>
        <fullName evidence="2">Uncharacterized protein</fullName>
    </submittedName>
</protein>
<sequence>MAVAGETVARPVNLAQARKSRLGETNRDSPKPICARGRSGDPLKILSEQASRPGERAVTFTFRTRALLGFLPKPLELAPNQFLLHLGFSTNLPLFRVPSVFSSLVRSRAAVLLGYASNVLYEPISRYGKLGFQSFDMAVAGETVARPVNLAQASQSRLGETNRDSPKPVCARGRSGDPLKILSEQASRPGERGTGINMRRGLRLIGVVMIRACNSLGSLGETSGATLQWSGCNPMAPVSGCPWWCPICITRFEQLRVEQRYPPQAQASAESDQVIRIRMSQVES</sequence>
<evidence type="ECO:0000313" key="3">
    <source>
        <dbReference type="Proteomes" id="UP000501690"/>
    </source>
</evidence>
<keyword evidence="3" id="KW-1185">Reference proteome</keyword>
<proteinExistence type="predicted"/>
<gene>
    <name evidence="2" type="ORF">DEO72_LG1g2359</name>
</gene>
<accession>A0A4D6KQD6</accession>
<name>A0A4D6KQD6_VIGUN</name>
<dbReference type="EMBL" id="CP039345">
    <property type="protein sequence ID" value="QCD78723.1"/>
    <property type="molecule type" value="Genomic_DNA"/>
</dbReference>
<reference evidence="2 3" key="1">
    <citation type="submission" date="2019-04" db="EMBL/GenBank/DDBJ databases">
        <title>An improved genome assembly and genetic linkage map for asparagus bean, Vigna unguiculata ssp. sesquipedialis.</title>
        <authorList>
            <person name="Xia Q."/>
            <person name="Zhang R."/>
            <person name="Dong Y."/>
        </authorList>
    </citation>
    <scope>NUCLEOTIDE SEQUENCE [LARGE SCALE GENOMIC DNA]</scope>
    <source>
        <tissue evidence="2">Leaf</tissue>
    </source>
</reference>